<dbReference type="GO" id="GO:0005737">
    <property type="term" value="C:cytoplasm"/>
    <property type="evidence" value="ECO:0007669"/>
    <property type="project" value="TreeGrafter"/>
</dbReference>
<keyword evidence="6" id="KW-1185">Reference proteome</keyword>
<dbReference type="GO" id="GO:0008270">
    <property type="term" value="F:zinc ion binding"/>
    <property type="evidence" value="ECO:0007669"/>
    <property type="project" value="UniProtKB-KW"/>
</dbReference>
<dbReference type="SMART" id="SM00451">
    <property type="entry name" value="ZnF_U1"/>
    <property type="match status" value="1"/>
</dbReference>
<feature type="compositionally biased region" description="Polar residues" evidence="2">
    <location>
        <begin position="300"/>
        <end position="317"/>
    </location>
</feature>
<feature type="compositionally biased region" description="Basic residues" evidence="2">
    <location>
        <begin position="543"/>
        <end position="553"/>
    </location>
</feature>
<dbReference type="SUPFAM" id="SSF57667">
    <property type="entry name" value="beta-beta-alpha zinc fingers"/>
    <property type="match status" value="1"/>
</dbReference>
<dbReference type="Gene3D" id="3.30.160.60">
    <property type="entry name" value="Classic Zinc Finger"/>
    <property type="match status" value="1"/>
</dbReference>
<feature type="region of interest" description="Disordered" evidence="2">
    <location>
        <begin position="524"/>
        <end position="553"/>
    </location>
</feature>
<dbReference type="Pfam" id="PF21884">
    <property type="entry name" value="ZUO1-like_ZHD"/>
    <property type="match status" value="1"/>
</dbReference>
<feature type="domain" description="J" evidence="3">
    <location>
        <begin position="16"/>
        <end position="82"/>
    </location>
</feature>
<evidence type="ECO:0000259" key="4">
    <source>
        <dbReference type="PROSITE" id="PS50157"/>
    </source>
</evidence>
<dbReference type="Proteomes" id="UP000053477">
    <property type="component" value="Unassembled WGS sequence"/>
</dbReference>
<dbReference type="InterPro" id="IPR036236">
    <property type="entry name" value="Znf_C2H2_sf"/>
</dbReference>
<gene>
    <name evidence="5" type="ORF">SCHPADRAFT_915969</name>
</gene>
<feature type="domain" description="C2H2-type" evidence="4">
    <location>
        <begin position="339"/>
        <end position="368"/>
    </location>
</feature>
<dbReference type="PRINTS" id="PR00625">
    <property type="entry name" value="JDOMAIN"/>
</dbReference>
<dbReference type="CDD" id="cd06257">
    <property type="entry name" value="DnaJ"/>
    <property type="match status" value="1"/>
</dbReference>
<dbReference type="InParanoid" id="A0A0H2S3P0"/>
<dbReference type="AlphaFoldDB" id="A0A0H2S3P0"/>
<dbReference type="PROSITE" id="PS50076">
    <property type="entry name" value="DNAJ_2"/>
    <property type="match status" value="1"/>
</dbReference>
<feature type="compositionally biased region" description="Basic and acidic residues" evidence="2">
    <location>
        <begin position="256"/>
        <end position="267"/>
    </location>
</feature>
<dbReference type="InterPro" id="IPR036869">
    <property type="entry name" value="J_dom_sf"/>
</dbReference>
<evidence type="ECO:0000313" key="6">
    <source>
        <dbReference type="Proteomes" id="UP000053477"/>
    </source>
</evidence>
<dbReference type="PANTHER" id="PTHR44029">
    <property type="entry name" value="DNAJ HOMOLOG SUBFAMILY C MEMBER 21"/>
    <property type="match status" value="1"/>
</dbReference>
<dbReference type="PROSITE" id="PS50157">
    <property type="entry name" value="ZINC_FINGER_C2H2_2"/>
    <property type="match status" value="2"/>
</dbReference>
<dbReference type="PROSITE" id="PS00636">
    <property type="entry name" value="DNAJ_1"/>
    <property type="match status" value="1"/>
</dbReference>
<sequence>MGANASRQEKQEEGPDYYALLEVSEDATQDEIKKSFRRLALIHHPDKNKDDTEAATKRFADLQQAYEILSDEQERAFYDSNRSRFVPEADAAEIFEEIRRGAPASDRPRHKDRGLTTNHLIPFFSPSVWSGFDDGEGSFFTLFRNLFNRLAEDEARFSDRATGYPSFGYSTWTWTSSDTGNKREGARFFYNFWLSFTTEKDFSWDESWDLNEAPDRRIRKLLEKENKERRQAARREYNDTVTSLVKFIRKRDPRYKTHLAEQKEKADVASAGPQRGVKGSRPQSGASTPVRLRPNGKPSAANSGTSTPTFVPQSWQQTKDRLDDGDDWAEAEGTDSNVFECVACRKSFRSEAAWASHARSKKHIKEMELLKRHMEDENEELGLVDGQSEERVSEPAEESASPPPISEDLDEPADVEDFPSSSTTPANTTGPDAFHGNGKDSLPTSPSAKAESQGPDQHSPEDEHEVEEKEFPDSKPDLSKKDKRRAREAAKKARQEQEAANVTQLCNVCSESFPSRTKLFEHINETGHALATPERSANVTPSKSKKSGKGKKK</sequence>
<accession>A0A0H2S3P0</accession>
<feature type="region of interest" description="Disordered" evidence="2">
    <location>
        <begin position="256"/>
        <end position="331"/>
    </location>
</feature>
<feature type="compositionally biased region" description="Acidic residues" evidence="2">
    <location>
        <begin position="407"/>
        <end position="417"/>
    </location>
</feature>
<dbReference type="InterPro" id="IPR013087">
    <property type="entry name" value="Znf_C2H2_type"/>
</dbReference>
<dbReference type="InterPro" id="IPR051964">
    <property type="entry name" value="Chaperone_stress_response"/>
</dbReference>
<dbReference type="FunCoup" id="A0A0H2S3P0">
    <property type="interactions" value="639"/>
</dbReference>
<dbReference type="GO" id="GO:0003676">
    <property type="term" value="F:nucleic acid binding"/>
    <property type="evidence" value="ECO:0007669"/>
    <property type="project" value="InterPro"/>
</dbReference>
<organism evidence="5 6">
    <name type="scientific">Schizopora paradoxa</name>
    <dbReference type="NCBI Taxonomy" id="27342"/>
    <lineage>
        <taxon>Eukaryota</taxon>
        <taxon>Fungi</taxon>
        <taxon>Dikarya</taxon>
        <taxon>Basidiomycota</taxon>
        <taxon>Agaricomycotina</taxon>
        <taxon>Agaricomycetes</taxon>
        <taxon>Hymenochaetales</taxon>
        <taxon>Schizoporaceae</taxon>
        <taxon>Schizopora</taxon>
    </lineage>
</organism>
<dbReference type="PROSITE" id="PS00028">
    <property type="entry name" value="ZINC_FINGER_C2H2_1"/>
    <property type="match status" value="2"/>
</dbReference>
<dbReference type="Gene3D" id="1.10.287.110">
    <property type="entry name" value="DnaJ domain"/>
    <property type="match status" value="1"/>
</dbReference>
<keyword evidence="1" id="KW-0862">Zinc</keyword>
<keyword evidence="1" id="KW-0479">Metal-binding</keyword>
<dbReference type="Pfam" id="PF12874">
    <property type="entry name" value="zf-met"/>
    <property type="match status" value="1"/>
</dbReference>
<feature type="domain" description="C2H2-type" evidence="4">
    <location>
        <begin position="504"/>
        <end position="533"/>
    </location>
</feature>
<keyword evidence="1" id="KW-0863">Zinc-finger</keyword>
<dbReference type="InterPro" id="IPR054076">
    <property type="entry name" value="ZUO1-like_ZHD"/>
</dbReference>
<dbReference type="SUPFAM" id="SSF46565">
    <property type="entry name" value="Chaperone J-domain"/>
    <property type="match status" value="1"/>
</dbReference>
<dbReference type="OrthoDB" id="5894at2759"/>
<dbReference type="InterPro" id="IPR001623">
    <property type="entry name" value="DnaJ_domain"/>
</dbReference>
<dbReference type="EMBL" id="KQ085997">
    <property type="protein sequence ID" value="KLO11561.1"/>
    <property type="molecule type" value="Genomic_DNA"/>
</dbReference>
<dbReference type="Pfam" id="PF00226">
    <property type="entry name" value="DnaJ"/>
    <property type="match status" value="1"/>
</dbReference>
<name>A0A0H2S3P0_9AGAM</name>
<feature type="region of interest" description="Disordered" evidence="2">
    <location>
        <begin position="369"/>
        <end position="501"/>
    </location>
</feature>
<proteinExistence type="predicted"/>
<protein>
    <submittedName>
        <fullName evidence="5">DnaJ-domain-containing protein</fullName>
    </submittedName>
</protein>
<reference evidence="5 6" key="1">
    <citation type="submission" date="2015-04" db="EMBL/GenBank/DDBJ databases">
        <title>Complete genome sequence of Schizopora paradoxa KUC8140, a cosmopolitan wood degrader in East Asia.</title>
        <authorList>
            <consortium name="DOE Joint Genome Institute"/>
            <person name="Min B."/>
            <person name="Park H."/>
            <person name="Jang Y."/>
            <person name="Kim J.-J."/>
            <person name="Kim K.H."/>
            <person name="Pangilinan J."/>
            <person name="Lipzen A."/>
            <person name="Riley R."/>
            <person name="Grigoriev I.V."/>
            <person name="Spatafora J.W."/>
            <person name="Choi I.-G."/>
        </authorList>
    </citation>
    <scope>NUCLEOTIDE SEQUENCE [LARGE SCALE GENOMIC DNA]</scope>
    <source>
        <strain evidence="5 6">KUC8140</strain>
    </source>
</reference>
<dbReference type="PANTHER" id="PTHR44029:SF1">
    <property type="entry name" value="DNAJ HOMOLOG SUBFAMILY C MEMBER 21"/>
    <property type="match status" value="1"/>
</dbReference>
<evidence type="ECO:0000259" key="3">
    <source>
        <dbReference type="PROSITE" id="PS50076"/>
    </source>
</evidence>
<dbReference type="InterPro" id="IPR018253">
    <property type="entry name" value="DnaJ_domain_CS"/>
</dbReference>
<evidence type="ECO:0000256" key="1">
    <source>
        <dbReference type="PROSITE-ProRule" id="PRU00042"/>
    </source>
</evidence>
<feature type="compositionally biased region" description="Polar residues" evidence="2">
    <location>
        <begin position="419"/>
        <end position="430"/>
    </location>
</feature>
<dbReference type="SMART" id="SM00271">
    <property type="entry name" value="DnaJ"/>
    <property type="match status" value="1"/>
</dbReference>
<dbReference type="STRING" id="27342.A0A0H2S3P0"/>
<dbReference type="InterPro" id="IPR003604">
    <property type="entry name" value="Matrin/U1-like-C_Znf_C2H2"/>
</dbReference>
<evidence type="ECO:0000313" key="5">
    <source>
        <dbReference type="EMBL" id="KLO11561.1"/>
    </source>
</evidence>
<evidence type="ECO:0000256" key="2">
    <source>
        <dbReference type="SAM" id="MobiDB-lite"/>
    </source>
</evidence>
<dbReference type="SMART" id="SM00355">
    <property type="entry name" value="ZnF_C2H2"/>
    <property type="match status" value="2"/>
</dbReference>
<feature type="compositionally biased region" description="Basic and acidic residues" evidence="2">
    <location>
        <begin position="458"/>
        <end position="497"/>
    </location>
</feature>